<dbReference type="AlphaFoldDB" id="A0A0S4KGW2"/>
<dbReference type="Proteomes" id="UP000051952">
    <property type="component" value="Unassembled WGS sequence"/>
</dbReference>
<gene>
    <name evidence="2" type="ORF">BSAL_21355</name>
</gene>
<dbReference type="PANTHER" id="PTHR46388">
    <property type="entry name" value="NHL REPEAT-CONTAINING PROTEIN 2"/>
    <property type="match status" value="1"/>
</dbReference>
<dbReference type="Gene3D" id="2.120.10.30">
    <property type="entry name" value="TolB, C-terminal domain"/>
    <property type="match status" value="1"/>
</dbReference>
<feature type="chain" id="PRO_5006623278" description="Membrane-associated protein" evidence="1">
    <location>
        <begin position="20"/>
        <end position="193"/>
    </location>
</feature>
<organism evidence="2 3">
    <name type="scientific">Bodo saltans</name>
    <name type="common">Flagellated protozoan</name>
    <dbReference type="NCBI Taxonomy" id="75058"/>
    <lineage>
        <taxon>Eukaryota</taxon>
        <taxon>Discoba</taxon>
        <taxon>Euglenozoa</taxon>
        <taxon>Kinetoplastea</taxon>
        <taxon>Metakinetoplastina</taxon>
        <taxon>Eubodonida</taxon>
        <taxon>Bodonidae</taxon>
        <taxon>Bodo</taxon>
    </lineage>
</organism>
<proteinExistence type="predicted"/>
<accession>A0A0S4KGW2</accession>
<keyword evidence="3" id="KW-1185">Reference proteome</keyword>
<sequence>MIQYPLVVVLLLLSALASSHIRCGAVAAAAAMDASYVAVVSTVLRGASTVIDVAIDGGGHLLYITSTGGIVYRLLSQSSSGASQTVASGFSYPTSITCDTVNNVTYVADTGYYRIRRIDLSNSNAVTTFAGGTAGYQDGTGTTARFLNLAGIVYHHSSGGVVYVADGNYIRKIIVANASVSILHRRKFVLTFA</sequence>
<evidence type="ECO:0000256" key="1">
    <source>
        <dbReference type="SAM" id="SignalP"/>
    </source>
</evidence>
<name>A0A0S4KGW2_BODSA</name>
<keyword evidence="1" id="KW-0732">Signal</keyword>
<reference evidence="3" key="1">
    <citation type="submission" date="2015-09" db="EMBL/GenBank/DDBJ databases">
        <authorList>
            <consortium name="Pathogen Informatics"/>
        </authorList>
    </citation>
    <scope>NUCLEOTIDE SEQUENCE [LARGE SCALE GENOMIC DNA]</scope>
    <source>
        <strain evidence="3">Lake Konstanz</strain>
    </source>
</reference>
<evidence type="ECO:0000313" key="3">
    <source>
        <dbReference type="Proteomes" id="UP000051952"/>
    </source>
</evidence>
<dbReference type="InterPro" id="IPR011042">
    <property type="entry name" value="6-blade_b-propeller_TolB-like"/>
</dbReference>
<dbReference type="SUPFAM" id="SSF63825">
    <property type="entry name" value="YWTD domain"/>
    <property type="match status" value="1"/>
</dbReference>
<feature type="signal peptide" evidence="1">
    <location>
        <begin position="1"/>
        <end position="19"/>
    </location>
</feature>
<dbReference type="VEuPathDB" id="TriTrypDB:BSAL_21355"/>
<dbReference type="EMBL" id="CYKH01001741">
    <property type="protein sequence ID" value="CUI14953.1"/>
    <property type="molecule type" value="Genomic_DNA"/>
</dbReference>
<evidence type="ECO:0008006" key="4">
    <source>
        <dbReference type="Google" id="ProtNLM"/>
    </source>
</evidence>
<evidence type="ECO:0000313" key="2">
    <source>
        <dbReference type="EMBL" id="CUI14953.1"/>
    </source>
</evidence>
<protein>
    <recommendedName>
        <fullName evidence="4">Membrane-associated protein</fullName>
    </recommendedName>
</protein>
<dbReference type="Gene3D" id="2.40.10.500">
    <property type="match status" value="1"/>
</dbReference>
<dbReference type="PANTHER" id="PTHR46388:SF2">
    <property type="entry name" value="NHL REPEAT-CONTAINING PROTEIN 2"/>
    <property type="match status" value="1"/>
</dbReference>